<accession>A0A6L6PEU8</accession>
<reference evidence="1 2" key="1">
    <citation type="submission" date="2019-11" db="EMBL/GenBank/DDBJ databases">
        <title>Type strains purchased from KCTC, JCM and DSMZ.</title>
        <authorList>
            <person name="Lu H."/>
        </authorList>
    </citation>
    <scope>NUCLEOTIDE SEQUENCE [LARGE SCALE GENOMIC DNA]</scope>
    <source>
        <strain evidence="1 2">KCTC 22382</strain>
    </source>
</reference>
<dbReference type="EMBL" id="WNKY01000006">
    <property type="protein sequence ID" value="MTV37616.1"/>
    <property type="molecule type" value="Genomic_DNA"/>
</dbReference>
<dbReference type="Pfam" id="PF07676">
    <property type="entry name" value="PD40"/>
    <property type="match status" value="1"/>
</dbReference>
<evidence type="ECO:0008006" key="3">
    <source>
        <dbReference type="Google" id="ProtNLM"/>
    </source>
</evidence>
<dbReference type="RefSeq" id="WP_155463085.1">
    <property type="nucleotide sequence ID" value="NZ_WNKY01000006.1"/>
</dbReference>
<organism evidence="1 2">
    <name type="scientific">Duganella radicis</name>
    <dbReference type="NCBI Taxonomy" id="551988"/>
    <lineage>
        <taxon>Bacteria</taxon>
        <taxon>Pseudomonadati</taxon>
        <taxon>Pseudomonadota</taxon>
        <taxon>Betaproteobacteria</taxon>
        <taxon>Burkholderiales</taxon>
        <taxon>Oxalobacteraceae</taxon>
        <taxon>Telluria group</taxon>
        <taxon>Duganella</taxon>
    </lineage>
</organism>
<sequence length="757" mass="77619">MCADTQCAQHFKGSPVDVTYTVSINKGLKVTPGSVGLTALAGVTASAKLVVQLPAGATSFTATTTATWLNISGVTASGMTLTAAGKAPGVYSALVTVSAANRQVTVPVTYNVGNNPASVNSITPERASLGFTAPAGYASTAQQMKVTLPAWATGLSSAVVYDSGSGWLSVNVDAAGALNLVASAVGLRPGNYAASLVLNGGPDVLPVSLPVSLNVLAPDWSVSGSSSFSVNAASTAAGLSGQISIDIPNLPVQTWQASSNASWLTLSRGSGALRTDKLGISVNVAEMLKLANGRTHTAAISLSVASGKADPTTFTVTLDKKLAELNFVSPHTRLPGEAGNYIVRGSGFDALADVSKALQVSGAVPAKVVRVNDTQLEVSLPAATGDATFAIANTLGAPVGAATLKALAQPAMAYAAIDTQGRKGGMVFDPERQAVYTINKTLSSLMRFQKNGASWDVSSVPVPDADAVAIAPDGKSLIVTVTSGQIQLFDPATLASQGSYKAGYVSGDTLNALPRLAVRNDGKVLFAGGSGVAGAGGMAYFDLASRSFGNIGGSYAFGWAVASGDGSHLNIVQSASYSPQPPMVSLDGTDSAAKPAPGGLTFWYEAAQSLRGERFAEGTYTVWDRDFNIIGKVALPDANYFGRTPVFSPDGKRLYVLAYSSAGLYLGSTVMPRVYVFDSSTRMVTSTNLPLLGSFDLKDYPTCNIDAYECDTRALGAISPDGATLFFIGDARLVVAPVPALSASRAAMRRLALPVSR</sequence>
<dbReference type="SUPFAM" id="SSF75011">
    <property type="entry name" value="3-carboxy-cis,cis-mucoante lactonizing enzyme"/>
    <property type="match status" value="1"/>
</dbReference>
<dbReference type="Proteomes" id="UP000475582">
    <property type="component" value="Unassembled WGS sequence"/>
</dbReference>
<dbReference type="AlphaFoldDB" id="A0A6L6PEU8"/>
<dbReference type="InterPro" id="IPR011659">
    <property type="entry name" value="WD40"/>
</dbReference>
<protein>
    <recommendedName>
        <fullName evidence="3">BACON domain-containing protein</fullName>
    </recommendedName>
</protein>
<evidence type="ECO:0000313" key="2">
    <source>
        <dbReference type="Proteomes" id="UP000475582"/>
    </source>
</evidence>
<gene>
    <name evidence="1" type="ORF">GM676_08460</name>
</gene>
<proteinExistence type="predicted"/>
<name>A0A6L6PEU8_9BURK</name>
<keyword evidence="2" id="KW-1185">Reference proteome</keyword>
<dbReference type="OrthoDB" id="8765724at2"/>
<comment type="caution">
    <text evidence="1">The sequence shown here is derived from an EMBL/GenBank/DDBJ whole genome shotgun (WGS) entry which is preliminary data.</text>
</comment>
<evidence type="ECO:0000313" key="1">
    <source>
        <dbReference type="EMBL" id="MTV37616.1"/>
    </source>
</evidence>